<dbReference type="GO" id="GO:0016887">
    <property type="term" value="F:ATP hydrolysis activity"/>
    <property type="evidence" value="ECO:0007669"/>
    <property type="project" value="InterPro"/>
</dbReference>
<keyword evidence="4" id="KW-1185">Reference proteome</keyword>
<dbReference type="GO" id="GO:0009432">
    <property type="term" value="P:SOS response"/>
    <property type="evidence" value="ECO:0007669"/>
    <property type="project" value="UniProtKB-KW"/>
</dbReference>
<keyword evidence="1" id="KW-0227">DNA damage</keyword>
<dbReference type="OrthoDB" id="9791620at2"/>
<dbReference type="STRING" id="910347.SAMN05421773_11526"/>
<evidence type="ECO:0000313" key="3">
    <source>
        <dbReference type="EMBL" id="SFD42908.1"/>
    </source>
</evidence>
<accession>A0A1I1SE63</accession>
<dbReference type="SUPFAM" id="SSF52540">
    <property type="entry name" value="P-loop containing nucleoside triphosphate hydrolases"/>
    <property type="match status" value="1"/>
</dbReference>
<keyword evidence="2" id="KW-0175">Coiled coil</keyword>
<dbReference type="PANTHER" id="PTHR32182:SF22">
    <property type="entry name" value="ATP-DEPENDENT ENDONUCLEASE, OLD FAMILY-RELATED"/>
    <property type="match status" value="1"/>
</dbReference>
<organism evidence="3 4">
    <name type="scientific">Streptomyces aidingensis</name>
    <dbReference type="NCBI Taxonomy" id="910347"/>
    <lineage>
        <taxon>Bacteria</taxon>
        <taxon>Bacillati</taxon>
        <taxon>Actinomycetota</taxon>
        <taxon>Actinomycetes</taxon>
        <taxon>Kitasatosporales</taxon>
        <taxon>Streptomycetaceae</taxon>
        <taxon>Streptomyces</taxon>
    </lineage>
</organism>
<sequence length="698" mass="78715">MDSPSKEALRQAFLDYEARIIPSWDVRLRGNSDPNVVDHAWVERVRLGGDLGNSSEALEVRFDPRLNVIIGGRGAGKSTIVAALRQLYGRLDLLPPGIQREAQVFVEGVFRSADLSACHRIAISRETGTAQWSAQSGSQMRHGNGALATTFPMSIFSQKELFERTAQDHQDRFAASRHLFTLVDSALEAESGFTGTFQQTLEAAQTACLTSVAERLNAEVRLSRRPGIEARIRELQQQVSAFGDAESQSRRRQSEEILREQANLASSTRRLTDTVHQLEESLLRHLEAGSAPHSPATSDVSSYYEELNRIRDELERDLRQRIADSLQEVEAARKRQQSEDWAVKVESAERSIISFQEYMNELGIDPTTYLSLTESLNGSIEELRSLDEISRGLDDLRQAEARAWSRLRQIYENRSGRRKKLLNEVEQRSGSLRFKVNHFGNSSGWVREVRELLGIRADGFVEDIPALAEWIWETSQEVQSQRLKVWRECVLSGTFEPIKKEVACRVNWWSKLVKLDTGQRIRLAMLYPDDVVHMYFLRDGGNATCDGDWQSVTTSSPGQRSAAMLSFVLHHGVEPLVLDQPEDDLDTAWISQLIVPEIRKSRWVRQVIVVTHNANIPVNADAERVIVVENDGDSIRVKSSKAGGESEAGDLVQHAGSIEVTRVRRDIQDILEGGTEAFMARERRYNNELSVYRAALRG</sequence>
<keyword evidence="1" id="KW-0742">SOS response</keyword>
<feature type="coiled-coil region" evidence="2">
    <location>
        <begin position="304"/>
        <end position="339"/>
    </location>
</feature>
<dbReference type="RefSeq" id="WP_093840818.1">
    <property type="nucleotide sequence ID" value="NZ_FOLM01000015.1"/>
</dbReference>
<dbReference type="AlphaFoldDB" id="A0A1I1SE63"/>
<dbReference type="Gene3D" id="3.40.50.300">
    <property type="entry name" value="P-loop containing nucleotide triphosphate hydrolases"/>
    <property type="match status" value="2"/>
</dbReference>
<reference evidence="3 4" key="1">
    <citation type="submission" date="2016-10" db="EMBL/GenBank/DDBJ databases">
        <authorList>
            <person name="de Groot N.N."/>
        </authorList>
    </citation>
    <scope>NUCLEOTIDE SEQUENCE [LARGE SCALE GENOMIC DNA]</scope>
    <source>
        <strain evidence="3 4">CGMCC 4.5739</strain>
    </source>
</reference>
<gene>
    <name evidence="3" type="ORF">SAMN05421773_11526</name>
</gene>
<dbReference type="GO" id="GO:0006302">
    <property type="term" value="P:double-strand break repair"/>
    <property type="evidence" value="ECO:0007669"/>
    <property type="project" value="InterPro"/>
</dbReference>
<evidence type="ECO:0000256" key="1">
    <source>
        <dbReference type="ARBA" id="ARBA00023236"/>
    </source>
</evidence>
<evidence type="ECO:0000256" key="2">
    <source>
        <dbReference type="SAM" id="Coils"/>
    </source>
</evidence>
<dbReference type="GO" id="GO:0000731">
    <property type="term" value="P:DNA synthesis involved in DNA repair"/>
    <property type="evidence" value="ECO:0007669"/>
    <property type="project" value="TreeGrafter"/>
</dbReference>
<evidence type="ECO:0000313" key="4">
    <source>
        <dbReference type="Proteomes" id="UP000199207"/>
    </source>
</evidence>
<dbReference type="Proteomes" id="UP000199207">
    <property type="component" value="Unassembled WGS sequence"/>
</dbReference>
<dbReference type="EMBL" id="FOLM01000015">
    <property type="protein sequence ID" value="SFD42908.1"/>
    <property type="molecule type" value="Genomic_DNA"/>
</dbReference>
<dbReference type="InterPro" id="IPR027417">
    <property type="entry name" value="P-loop_NTPase"/>
</dbReference>
<dbReference type="PANTHER" id="PTHR32182">
    <property type="entry name" value="DNA REPLICATION AND REPAIR PROTEIN RECF"/>
    <property type="match status" value="1"/>
</dbReference>
<proteinExistence type="predicted"/>
<name>A0A1I1SE63_9ACTN</name>
<protein>
    <submittedName>
        <fullName evidence="3">AAA domain-containing protein</fullName>
    </submittedName>
</protein>